<dbReference type="GO" id="GO:0005975">
    <property type="term" value="P:carbohydrate metabolic process"/>
    <property type="evidence" value="ECO:0007669"/>
    <property type="project" value="InterPro"/>
</dbReference>
<gene>
    <name evidence="6" type="ORF">SDC9_112577</name>
</gene>
<dbReference type="GO" id="GO:0030596">
    <property type="term" value="F:alpha-L-rhamnosidase activity"/>
    <property type="evidence" value="ECO:0007669"/>
    <property type="project" value="UniProtKB-EC"/>
</dbReference>
<evidence type="ECO:0000256" key="1">
    <source>
        <dbReference type="ARBA" id="ARBA00001445"/>
    </source>
</evidence>
<dbReference type="AlphaFoldDB" id="A0A645BJN9"/>
<dbReference type="Pfam" id="PF17390">
    <property type="entry name" value="Bac_rhamnosid_C"/>
    <property type="match status" value="1"/>
</dbReference>
<feature type="domain" description="Alpha-L-rhamnosidase C-terminal" evidence="5">
    <location>
        <begin position="135"/>
        <end position="185"/>
    </location>
</feature>
<dbReference type="SUPFAM" id="SSF48208">
    <property type="entry name" value="Six-hairpin glycosidases"/>
    <property type="match status" value="1"/>
</dbReference>
<dbReference type="PANTHER" id="PTHR33307:SF6">
    <property type="entry name" value="ALPHA-RHAMNOSIDASE (EUROFUNG)-RELATED"/>
    <property type="match status" value="1"/>
</dbReference>
<comment type="catalytic activity">
    <reaction evidence="1">
        <text>Hydrolysis of terminal non-reducing alpha-L-rhamnose residues in alpha-L-rhamnosides.</text>
        <dbReference type="EC" id="3.2.1.40"/>
    </reaction>
</comment>
<organism evidence="6">
    <name type="scientific">bioreactor metagenome</name>
    <dbReference type="NCBI Taxonomy" id="1076179"/>
    <lineage>
        <taxon>unclassified sequences</taxon>
        <taxon>metagenomes</taxon>
        <taxon>ecological metagenomes</taxon>
    </lineage>
</organism>
<sequence>MKQAFNARLYDAERRLFVDHSASRHAGFHTNMFALAFGLVDAERMEPVADFIDRSGMKCSVYGAQFYLDALFRAGRAGRAVELMTAEDEFSWLGMLRMGATVTTEAWNPVQKPNMSFAHPWASSPGNVILRRLFGLTPTAPGWKEFTFEPQPGPLTFGVYRLRTPAGLLTAGFDRRDGELKSNCSLIRENEPQLC</sequence>
<dbReference type="Pfam" id="PF17389">
    <property type="entry name" value="Bac_rhamnosid6H"/>
    <property type="match status" value="1"/>
</dbReference>
<evidence type="ECO:0000256" key="3">
    <source>
        <dbReference type="ARBA" id="ARBA00022801"/>
    </source>
</evidence>
<evidence type="ECO:0000256" key="2">
    <source>
        <dbReference type="ARBA" id="ARBA00012652"/>
    </source>
</evidence>
<evidence type="ECO:0000259" key="4">
    <source>
        <dbReference type="Pfam" id="PF17389"/>
    </source>
</evidence>
<dbReference type="Gene3D" id="1.50.10.10">
    <property type="match status" value="1"/>
</dbReference>
<dbReference type="InterPro" id="IPR035396">
    <property type="entry name" value="Bac_rhamnosid6H"/>
</dbReference>
<dbReference type="PANTHER" id="PTHR33307">
    <property type="entry name" value="ALPHA-RHAMNOSIDASE (EUROFUNG)"/>
    <property type="match status" value="1"/>
</dbReference>
<keyword evidence="3" id="KW-0378">Hydrolase</keyword>
<dbReference type="Gene3D" id="2.60.420.10">
    <property type="entry name" value="Maltose phosphorylase, domain 3"/>
    <property type="match status" value="1"/>
</dbReference>
<dbReference type="EMBL" id="VSSQ01020652">
    <property type="protein sequence ID" value="MPM65680.1"/>
    <property type="molecule type" value="Genomic_DNA"/>
</dbReference>
<reference evidence="6" key="1">
    <citation type="submission" date="2019-08" db="EMBL/GenBank/DDBJ databases">
        <authorList>
            <person name="Kucharzyk K."/>
            <person name="Murdoch R.W."/>
            <person name="Higgins S."/>
            <person name="Loffler F."/>
        </authorList>
    </citation>
    <scope>NUCLEOTIDE SEQUENCE</scope>
</reference>
<accession>A0A645BJN9</accession>
<proteinExistence type="predicted"/>
<dbReference type="InterPro" id="IPR016007">
    <property type="entry name" value="Alpha_rhamnosid"/>
</dbReference>
<evidence type="ECO:0000313" key="6">
    <source>
        <dbReference type="EMBL" id="MPM65680.1"/>
    </source>
</evidence>
<evidence type="ECO:0000259" key="5">
    <source>
        <dbReference type="Pfam" id="PF17390"/>
    </source>
</evidence>
<dbReference type="InterPro" id="IPR035398">
    <property type="entry name" value="Bac_rhamnosid_C"/>
</dbReference>
<dbReference type="InterPro" id="IPR008928">
    <property type="entry name" value="6-hairpin_glycosidase_sf"/>
</dbReference>
<dbReference type="EC" id="3.2.1.40" evidence="2"/>
<protein>
    <recommendedName>
        <fullName evidence="2">alpha-L-rhamnosidase</fullName>
        <ecNumber evidence="2">3.2.1.40</ecNumber>
    </recommendedName>
</protein>
<feature type="domain" description="Alpha-L-rhamnosidase six-hairpin glycosidase" evidence="4">
    <location>
        <begin position="1"/>
        <end position="129"/>
    </location>
</feature>
<dbReference type="InterPro" id="IPR012341">
    <property type="entry name" value="6hp_glycosidase-like_sf"/>
</dbReference>
<comment type="caution">
    <text evidence="6">The sequence shown here is derived from an EMBL/GenBank/DDBJ whole genome shotgun (WGS) entry which is preliminary data.</text>
</comment>
<name>A0A645BJN9_9ZZZZ</name>